<evidence type="ECO:0000313" key="1">
    <source>
        <dbReference type="EMBL" id="GBM13950.1"/>
    </source>
</evidence>
<comment type="caution">
    <text evidence="1">The sequence shown here is derived from an EMBL/GenBank/DDBJ whole genome shotgun (WGS) entry which is preliminary data.</text>
</comment>
<keyword evidence="2" id="KW-1185">Reference proteome</keyword>
<protein>
    <submittedName>
        <fullName evidence="1">Uncharacterized protein</fullName>
    </submittedName>
</protein>
<dbReference type="AlphaFoldDB" id="A0A4Y2DB57"/>
<sequence>MLPWPCAFRHVASPDLSPIEHVCNITGRQIQRHPQPALTVPVLTDQVHQVFSVMSKACATYVNCNRTRKVCKTSRESFLDNGVSGQLEQ</sequence>
<reference evidence="1 2" key="1">
    <citation type="journal article" date="2019" name="Sci. Rep.">
        <title>Orb-weaving spider Araneus ventricosus genome elucidates the spidroin gene catalogue.</title>
        <authorList>
            <person name="Kono N."/>
            <person name="Nakamura H."/>
            <person name="Ohtoshi R."/>
            <person name="Moran D.A.P."/>
            <person name="Shinohara A."/>
            <person name="Yoshida Y."/>
            <person name="Fujiwara M."/>
            <person name="Mori M."/>
            <person name="Tomita M."/>
            <person name="Arakawa K."/>
        </authorList>
    </citation>
    <scope>NUCLEOTIDE SEQUENCE [LARGE SCALE GENOMIC DNA]</scope>
</reference>
<proteinExistence type="predicted"/>
<dbReference type="Proteomes" id="UP000499080">
    <property type="component" value="Unassembled WGS sequence"/>
</dbReference>
<accession>A0A4Y2DB57</accession>
<evidence type="ECO:0000313" key="2">
    <source>
        <dbReference type="Proteomes" id="UP000499080"/>
    </source>
</evidence>
<dbReference type="EMBL" id="BGPR01000336">
    <property type="protein sequence ID" value="GBM13950.1"/>
    <property type="molecule type" value="Genomic_DNA"/>
</dbReference>
<gene>
    <name evidence="1" type="ORF">AVEN_152379_1</name>
</gene>
<organism evidence="1 2">
    <name type="scientific">Araneus ventricosus</name>
    <name type="common">Orbweaver spider</name>
    <name type="synonym">Epeira ventricosa</name>
    <dbReference type="NCBI Taxonomy" id="182803"/>
    <lineage>
        <taxon>Eukaryota</taxon>
        <taxon>Metazoa</taxon>
        <taxon>Ecdysozoa</taxon>
        <taxon>Arthropoda</taxon>
        <taxon>Chelicerata</taxon>
        <taxon>Arachnida</taxon>
        <taxon>Araneae</taxon>
        <taxon>Araneomorphae</taxon>
        <taxon>Entelegynae</taxon>
        <taxon>Araneoidea</taxon>
        <taxon>Araneidae</taxon>
        <taxon>Araneus</taxon>
    </lineage>
</organism>
<name>A0A4Y2DB57_ARAVE</name>
<dbReference type="OrthoDB" id="6435577at2759"/>